<name>A0A0L6JSC4_9FIRM</name>
<dbReference type="Proteomes" id="UP000036923">
    <property type="component" value="Unassembled WGS sequence"/>
</dbReference>
<proteinExistence type="predicted"/>
<evidence type="ECO:0000313" key="2">
    <source>
        <dbReference type="EMBL" id="KNY28312.1"/>
    </source>
</evidence>
<protein>
    <submittedName>
        <fullName evidence="2">Cell wall assembly/cell proliferation coordinating protein, KNR4-like protein</fullName>
    </submittedName>
</protein>
<dbReference type="RefSeq" id="WP_036938508.1">
    <property type="nucleotide sequence ID" value="NZ_JQKC01000007.1"/>
</dbReference>
<accession>A0A0L6JSC4</accession>
<sequence>MEIKENRIIEPLPSKELVDLNEEYLNVKFPSSFREFIMKYNGGVPKTNLFKYNNHVYVIDRFLCMLEKSSSHKYGEYDINAVCTMLDARLIYDEDLIGYELVPIAVLFAGNFLVLNFHENAEEPTICIWSSEESANLKPKVYEVSKSFEEFLTSLYSND</sequence>
<dbReference type="AlphaFoldDB" id="A0A0L6JSC4"/>
<evidence type="ECO:0000313" key="3">
    <source>
        <dbReference type="Proteomes" id="UP000036923"/>
    </source>
</evidence>
<evidence type="ECO:0000259" key="1">
    <source>
        <dbReference type="SMART" id="SM00860"/>
    </source>
</evidence>
<dbReference type="OrthoDB" id="2223083at2"/>
<reference evidence="3" key="1">
    <citation type="submission" date="2015-07" db="EMBL/GenBank/DDBJ databases">
        <title>Near-Complete Genome Sequence of the Cellulolytic Bacterium Bacteroides (Pseudobacteroides) cellulosolvens ATCC 35603.</title>
        <authorList>
            <person name="Dassa B."/>
            <person name="Utturkar S.M."/>
            <person name="Klingeman D.M."/>
            <person name="Hurt R.A."/>
            <person name="Keller M."/>
            <person name="Xu J."/>
            <person name="Reddy Y.H.K."/>
            <person name="Borovok I."/>
            <person name="Grinberg I.R."/>
            <person name="Lamed R."/>
            <person name="Zhivin O."/>
            <person name="Bayer E.A."/>
            <person name="Brown S.D."/>
        </authorList>
    </citation>
    <scope>NUCLEOTIDE SEQUENCE [LARGE SCALE GENOMIC DNA]</scope>
    <source>
        <strain evidence="3">DSM 2933</strain>
    </source>
</reference>
<feature type="domain" description="Knr4/Smi1-like" evidence="1">
    <location>
        <begin position="11"/>
        <end position="154"/>
    </location>
</feature>
<dbReference type="InterPro" id="IPR018958">
    <property type="entry name" value="Knr4/Smi1-like_dom"/>
</dbReference>
<dbReference type="EMBL" id="LGTC01000001">
    <property type="protein sequence ID" value="KNY28312.1"/>
    <property type="molecule type" value="Genomic_DNA"/>
</dbReference>
<dbReference type="eggNOG" id="ENOG502ZBAM">
    <property type="taxonomic scope" value="Bacteria"/>
</dbReference>
<keyword evidence="3" id="KW-1185">Reference proteome</keyword>
<dbReference type="SUPFAM" id="SSF160631">
    <property type="entry name" value="SMI1/KNR4-like"/>
    <property type="match status" value="1"/>
</dbReference>
<organism evidence="2 3">
    <name type="scientific">Pseudobacteroides cellulosolvens ATCC 35603 = DSM 2933</name>
    <dbReference type="NCBI Taxonomy" id="398512"/>
    <lineage>
        <taxon>Bacteria</taxon>
        <taxon>Bacillati</taxon>
        <taxon>Bacillota</taxon>
        <taxon>Clostridia</taxon>
        <taxon>Eubacteriales</taxon>
        <taxon>Oscillospiraceae</taxon>
        <taxon>Pseudobacteroides</taxon>
    </lineage>
</organism>
<comment type="caution">
    <text evidence="2">The sequence shown here is derived from an EMBL/GenBank/DDBJ whole genome shotgun (WGS) entry which is preliminary data.</text>
</comment>
<gene>
    <name evidence="2" type="ORF">Bccel_3586</name>
</gene>
<dbReference type="Pfam" id="PF14568">
    <property type="entry name" value="SUKH_6"/>
    <property type="match status" value="1"/>
</dbReference>
<dbReference type="InterPro" id="IPR037883">
    <property type="entry name" value="Knr4/Smi1-like_sf"/>
</dbReference>
<dbReference type="SMART" id="SM00860">
    <property type="entry name" value="SMI1_KNR4"/>
    <property type="match status" value="1"/>
</dbReference>
<dbReference type="Gene3D" id="3.40.1580.10">
    <property type="entry name" value="SMI1/KNR4-like"/>
    <property type="match status" value="1"/>
</dbReference>